<dbReference type="Proteomes" id="UP000679992">
    <property type="component" value="Unassembled WGS sequence"/>
</dbReference>
<dbReference type="Gene3D" id="1.10.10.60">
    <property type="entry name" value="Homeodomain-like"/>
    <property type="match status" value="1"/>
</dbReference>
<feature type="DNA-binding region" description="H-T-H motif" evidence="2">
    <location>
        <begin position="30"/>
        <end position="49"/>
    </location>
</feature>
<evidence type="ECO:0000256" key="1">
    <source>
        <dbReference type="ARBA" id="ARBA00023125"/>
    </source>
</evidence>
<keyword evidence="1 2" id="KW-0238">DNA-binding</keyword>
<dbReference type="Pfam" id="PF00440">
    <property type="entry name" value="TetR_N"/>
    <property type="match status" value="1"/>
</dbReference>
<dbReference type="InterPro" id="IPR009057">
    <property type="entry name" value="Homeodomain-like_sf"/>
</dbReference>
<proteinExistence type="predicted"/>
<protein>
    <submittedName>
        <fullName evidence="4">HTH-type transcriptional regulator YdgC</fullName>
    </submittedName>
</protein>
<dbReference type="EMBL" id="BOSL01000005">
    <property type="protein sequence ID" value="GIP52822.1"/>
    <property type="molecule type" value="Genomic_DNA"/>
</dbReference>
<dbReference type="InterPro" id="IPR001647">
    <property type="entry name" value="HTH_TetR"/>
</dbReference>
<gene>
    <name evidence="4" type="primary">ydgC</name>
    <name evidence="4" type="ORF">J42TS3_18570</name>
</gene>
<keyword evidence="5" id="KW-1185">Reference proteome</keyword>
<dbReference type="InterPro" id="IPR023772">
    <property type="entry name" value="DNA-bd_HTH_TetR-type_CS"/>
</dbReference>
<accession>A0ABQ4MA28</accession>
<evidence type="ECO:0000259" key="3">
    <source>
        <dbReference type="PROSITE" id="PS50977"/>
    </source>
</evidence>
<evidence type="ECO:0000313" key="5">
    <source>
        <dbReference type="Proteomes" id="UP000679992"/>
    </source>
</evidence>
<dbReference type="PROSITE" id="PS50977">
    <property type="entry name" value="HTH_TETR_2"/>
    <property type="match status" value="1"/>
</dbReference>
<evidence type="ECO:0000256" key="2">
    <source>
        <dbReference type="PROSITE-ProRule" id="PRU00335"/>
    </source>
</evidence>
<dbReference type="PRINTS" id="PR00455">
    <property type="entry name" value="HTHTETR"/>
</dbReference>
<dbReference type="InterPro" id="IPR036271">
    <property type="entry name" value="Tet_transcr_reg_TetR-rel_C_sf"/>
</dbReference>
<dbReference type="RefSeq" id="WP_213654546.1">
    <property type="nucleotide sequence ID" value="NZ_BOSL01000005.1"/>
</dbReference>
<name>A0ABQ4MA28_9BACL</name>
<sequence length="193" mass="21413">MLTPKGEASKSKLLTSAEELFAQKGFHATTVSQIVKNAGLTQAAFYLYFKSKDEILQEMLAKFEERLLPFTDAGRQAAGKSPEELEAYVIQAFTGLFALLGQNANLTRIVLLDTEKGISIRDRIVQQICSNMIRNQQAGIVRQDVEPELAAESVVASVERLIYRYSATGEKDAAELGRQTAKLFLQGILNRRN</sequence>
<feature type="domain" description="HTH tetR-type" evidence="3">
    <location>
        <begin position="7"/>
        <end position="67"/>
    </location>
</feature>
<dbReference type="InterPro" id="IPR050624">
    <property type="entry name" value="HTH-type_Tx_Regulator"/>
</dbReference>
<dbReference type="SUPFAM" id="SSF46689">
    <property type="entry name" value="Homeodomain-like"/>
    <property type="match status" value="1"/>
</dbReference>
<organism evidence="4 5">
    <name type="scientific">Paenibacillus vini</name>
    <dbReference type="NCBI Taxonomy" id="1476024"/>
    <lineage>
        <taxon>Bacteria</taxon>
        <taxon>Bacillati</taxon>
        <taxon>Bacillota</taxon>
        <taxon>Bacilli</taxon>
        <taxon>Bacillales</taxon>
        <taxon>Paenibacillaceae</taxon>
        <taxon>Paenibacillus</taxon>
    </lineage>
</organism>
<dbReference type="PROSITE" id="PS01081">
    <property type="entry name" value="HTH_TETR_1"/>
    <property type="match status" value="1"/>
</dbReference>
<dbReference type="PANTHER" id="PTHR43479:SF11">
    <property type="entry name" value="ACREF_ENVCD OPERON REPRESSOR-RELATED"/>
    <property type="match status" value="1"/>
</dbReference>
<dbReference type="Gene3D" id="1.10.357.10">
    <property type="entry name" value="Tetracycline Repressor, domain 2"/>
    <property type="match status" value="1"/>
</dbReference>
<evidence type="ECO:0000313" key="4">
    <source>
        <dbReference type="EMBL" id="GIP52822.1"/>
    </source>
</evidence>
<dbReference type="SUPFAM" id="SSF48498">
    <property type="entry name" value="Tetracyclin repressor-like, C-terminal domain"/>
    <property type="match status" value="1"/>
</dbReference>
<reference evidence="4 5" key="1">
    <citation type="submission" date="2021-03" db="EMBL/GenBank/DDBJ databases">
        <title>Antimicrobial resistance genes in bacteria isolated from Japanese honey, and their potential for conferring macrolide and lincosamide resistance in the American foulbrood pathogen Paenibacillus larvae.</title>
        <authorList>
            <person name="Okamoto M."/>
            <person name="Kumagai M."/>
            <person name="Kanamori H."/>
            <person name="Takamatsu D."/>
        </authorList>
    </citation>
    <scope>NUCLEOTIDE SEQUENCE [LARGE SCALE GENOMIC DNA]</scope>
    <source>
        <strain evidence="4 5">J42TS3</strain>
    </source>
</reference>
<dbReference type="PANTHER" id="PTHR43479">
    <property type="entry name" value="ACREF/ENVCD OPERON REPRESSOR-RELATED"/>
    <property type="match status" value="1"/>
</dbReference>
<comment type="caution">
    <text evidence="4">The sequence shown here is derived from an EMBL/GenBank/DDBJ whole genome shotgun (WGS) entry which is preliminary data.</text>
</comment>